<evidence type="ECO:0000313" key="1">
    <source>
        <dbReference type="EMBL" id="GEM46564.1"/>
    </source>
</evidence>
<evidence type="ECO:0000313" key="2">
    <source>
        <dbReference type="Proteomes" id="UP000321306"/>
    </source>
</evidence>
<reference evidence="1 2" key="1">
    <citation type="submission" date="2019-07" db="EMBL/GenBank/DDBJ databases">
        <title>Whole genome shotgun sequence of Deinococcus cellulosilyticus NBRC 106333.</title>
        <authorList>
            <person name="Hosoyama A."/>
            <person name="Uohara A."/>
            <person name="Ohji S."/>
            <person name="Ichikawa N."/>
        </authorList>
    </citation>
    <scope>NUCLEOTIDE SEQUENCE [LARGE SCALE GENOMIC DNA]</scope>
    <source>
        <strain evidence="1 2">NBRC 106333</strain>
    </source>
</reference>
<comment type="caution">
    <text evidence="1">The sequence shown here is derived from an EMBL/GenBank/DDBJ whole genome shotgun (WGS) entry which is preliminary data.</text>
</comment>
<accession>A0A511N112</accession>
<dbReference type="RefSeq" id="WP_146884375.1">
    <property type="nucleotide sequence ID" value="NZ_BJXB01000008.1"/>
</dbReference>
<dbReference type="Proteomes" id="UP000321306">
    <property type="component" value="Unassembled WGS sequence"/>
</dbReference>
<gene>
    <name evidence="1" type="ORF">DC3_21990</name>
</gene>
<dbReference type="OrthoDB" id="72104at2"/>
<dbReference type="EMBL" id="BJXB01000008">
    <property type="protein sequence ID" value="GEM46564.1"/>
    <property type="molecule type" value="Genomic_DNA"/>
</dbReference>
<name>A0A511N112_DEIC1</name>
<organism evidence="1 2">
    <name type="scientific">Deinococcus cellulosilyticus (strain DSM 18568 / NBRC 106333 / KACC 11606 / 5516J-15)</name>
    <dbReference type="NCBI Taxonomy" id="1223518"/>
    <lineage>
        <taxon>Bacteria</taxon>
        <taxon>Thermotogati</taxon>
        <taxon>Deinococcota</taxon>
        <taxon>Deinococci</taxon>
        <taxon>Deinococcales</taxon>
        <taxon>Deinococcaceae</taxon>
        <taxon>Deinococcus</taxon>
    </lineage>
</organism>
<sequence length="103" mass="11742">MRVLDTIADSLKKGQAHPTTVMNALIEADNQGGKNALRDLEEHLLRSARALKERQHPHAELAHAWLHATRMYLINYYVLETETPAAAPVRKRTLFPLPRRLVI</sequence>
<dbReference type="AlphaFoldDB" id="A0A511N112"/>
<keyword evidence="2" id="KW-1185">Reference proteome</keyword>
<proteinExistence type="predicted"/>
<protein>
    <submittedName>
        <fullName evidence="1">Uncharacterized protein</fullName>
    </submittedName>
</protein>